<dbReference type="OrthoDB" id="5096914at2759"/>
<evidence type="ECO:0000313" key="2">
    <source>
        <dbReference type="Proteomes" id="UP000237441"/>
    </source>
</evidence>
<reference evidence="1 2" key="1">
    <citation type="submission" date="2016-07" db="EMBL/GenBank/DDBJ databases">
        <title>Comparative genomics of the entomopathogenic fungus Beauveria bassiana.</title>
        <authorList>
            <person name="Valero Jimenez C.A."/>
            <person name="Zwaan B.J."/>
            <person name="Van Kan J.A."/>
            <person name="Takken W."/>
            <person name="Debets A.J."/>
            <person name="Schoustra S.E."/>
            <person name="Koenraadt C.J."/>
        </authorList>
    </citation>
    <scope>NUCLEOTIDE SEQUENCE [LARGE SCALE GENOMIC DNA]</scope>
    <source>
        <strain evidence="1 2">ARSEF 8028</strain>
    </source>
</reference>
<sequence>MTVFIMANMDEAPSPSVPKRDRRRDNFVRAMSRLMKRSNKVSQLHGADMYVLVRWKNRHWVYCSTEDQEFPPSPKAFNIPTSSDTQTSRFCRHKIACD</sequence>
<comment type="caution">
    <text evidence="1">The sequence shown here is derived from an EMBL/GenBank/DDBJ whole genome shotgun (WGS) entry which is preliminary data.</text>
</comment>
<accession>A0A2S7YKY1</accession>
<evidence type="ECO:0000313" key="1">
    <source>
        <dbReference type="EMBL" id="PQK16845.1"/>
    </source>
</evidence>
<proteinExistence type="predicted"/>
<dbReference type="EMBL" id="JRHA01000007">
    <property type="protein sequence ID" value="PQK16845.1"/>
    <property type="molecule type" value="Genomic_DNA"/>
</dbReference>
<dbReference type="AlphaFoldDB" id="A0A2S7YKY1"/>
<gene>
    <name evidence="1" type="ORF">BB8028_0007g00470</name>
</gene>
<organism evidence="1 2">
    <name type="scientific">Beauveria bassiana</name>
    <name type="common">White muscardine disease fungus</name>
    <name type="synonym">Tritirachium shiotae</name>
    <dbReference type="NCBI Taxonomy" id="176275"/>
    <lineage>
        <taxon>Eukaryota</taxon>
        <taxon>Fungi</taxon>
        <taxon>Dikarya</taxon>
        <taxon>Ascomycota</taxon>
        <taxon>Pezizomycotina</taxon>
        <taxon>Sordariomycetes</taxon>
        <taxon>Hypocreomycetidae</taxon>
        <taxon>Hypocreales</taxon>
        <taxon>Cordycipitaceae</taxon>
        <taxon>Beauveria</taxon>
    </lineage>
</organism>
<protein>
    <submittedName>
        <fullName evidence="1">Uncharacterized protein</fullName>
    </submittedName>
</protein>
<name>A0A2S7YKY1_BEABA</name>
<dbReference type="Proteomes" id="UP000237441">
    <property type="component" value="Unassembled WGS sequence"/>
</dbReference>